<dbReference type="PANTHER" id="PTHR23517:SF3">
    <property type="entry name" value="INTEGRAL MEMBRANE TRANSPORT PROTEIN"/>
    <property type="match status" value="1"/>
</dbReference>
<evidence type="ECO:0000256" key="8">
    <source>
        <dbReference type="SAM" id="Phobius"/>
    </source>
</evidence>
<dbReference type="EMBL" id="CP038462">
    <property type="protein sequence ID" value="QCC76756.1"/>
    <property type="molecule type" value="Genomic_DNA"/>
</dbReference>
<proteinExistence type="predicted"/>
<dbReference type="Pfam" id="PF07690">
    <property type="entry name" value="MFS_1"/>
    <property type="match status" value="1"/>
</dbReference>
<evidence type="ECO:0000313" key="9">
    <source>
        <dbReference type="EMBL" id="QCC76756.1"/>
    </source>
</evidence>
<feature type="transmembrane region" description="Helical" evidence="8">
    <location>
        <begin position="76"/>
        <end position="94"/>
    </location>
</feature>
<comment type="subcellular location">
    <subcellularLocation>
        <location evidence="1">Cell membrane</location>
        <topology evidence="1">Multi-pass membrane protein</topology>
    </subcellularLocation>
</comment>
<accession>A0A4P7U9Y4</accession>
<dbReference type="KEGG" id="ndp:E2C04_05100"/>
<dbReference type="PANTHER" id="PTHR23517">
    <property type="entry name" value="RESISTANCE PROTEIN MDTM, PUTATIVE-RELATED-RELATED"/>
    <property type="match status" value="1"/>
</dbReference>
<sequence>MIPGHTTRKADMTSTTPGAGTAPAPRPPMTRRGIPLDPDLRILAASTFAHRFGSGALMTTSALYFTRVAGFAPGEVALALSVAGLVGLLVQVPAGHLADTRGPREVMVATAAFTALLAATPVLARTPLELALLMGALALFQSSGHAVRGGVIAQLARGGRGVQFKAYLRAVTNVSMGLGSLVGGLALLVDRPWAYIGVFVVDALLCAVAALVTLRLPHLPPHPVVAGEPRLAVLRDVPYVVLTLLIGIFCVHFVVMDIGMVLYLAEHTAAPHVMISVLLVLNTAMVALFQVRLSHGSGTVGEGARSMLVASLFLAGGFALVAVAGSLGAVLASVVLIGGSLVHVVGEMVGSGGQWALQMGLAPHERQGQYQGFSGLGWSLMEVVGPPVVVLLCVGVGQLGWLVLGALMVATALAIVPVSRWALGSRAHYGVTTHSG</sequence>
<feature type="transmembrane region" description="Helical" evidence="8">
    <location>
        <begin position="388"/>
        <end position="416"/>
    </location>
</feature>
<feature type="transmembrane region" description="Helical" evidence="8">
    <location>
        <begin position="237"/>
        <end position="263"/>
    </location>
</feature>
<evidence type="ECO:0000256" key="5">
    <source>
        <dbReference type="ARBA" id="ARBA00022989"/>
    </source>
</evidence>
<keyword evidence="5 8" id="KW-1133">Transmembrane helix</keyword>
<dbReference type="SUPFAM" id="SSF103473">
    <property type="entry name" value="MFS general substrate transporter"/>
    <property type="match status" value="1"/>
</dbReference>
<evidence type="ECO:0000313" key="10">
    <source>
        <dbReference type="Proteomes" id="UP000297025"/>
    </source>
</evidence>
<dbReference type="InterPro" id="IPR011701">
    <property type="entry name" value="MFS"/>
</dbReference>
<dbReference type="GO" id="GO:0022857">
    <property type="term" value="F:transmembrane transporter activity"/>
    <property type="evidence" value="ECO:0007669"/>
    <property type="project" value="InterPro"/>
</dbReference>
<reference evidence="9 10" key="1">
    <citation type="journal article" date="2008" name="Int. J. Syst. Evol. Microbiol.">
        <title>Nocardioides daphniae sp. nov., isolated from Daphnia cucullata (Crustacea: Cladocera).</title>
        <authorList>
            <person name="Toth E.M."/>
            <person name="Keki Z."/>
            <person name="Homonnay Z.G."/>
            <person name="Borsodi A.K."/>
            <person name="Marialigeti K."/>
            <person name="Schumann P."/>
        </authorList>
    </citation>
    <scope>NUCLEOTIDE SEQUENCE [LARGE SCALE GENOMIC DNA]</scope>
    <source>
        <strain evidence="9 10">JCM 16608</strain>
    </source>
</reference>
<dbReference type="Gene3D" id="1.20.1250.20">
    <property type="entry name" value="MFS general substrate transporter like domains"/>
    <property type="match status" value="1"/>
</dbReference>
<organism evidence="9 10">
    <name type="scientific">Nocardioides daphniae</name>
    <dbReference type="NCBI Taxonomy" id="402297"/>
    <lineage>
        <taxon>Bacteria</taxon>
        <taxon>Bacillati</taxon>
        <taxon>Actinomycetota</taxon>
        <taxon>Actinomycetes</taxon>
        <taxon>Propionibacteriales</taxon>
        <taxon>Nocardioidaceae</taxon>
        <taxon>Nocardioides</taxon>
    </lineage>
</organism>
<feature type="transmembrane region" description="Helical" evidence="8">
    <location>
        <begin position="106"/>
        <end position="124"/>
    </location>
</feature>
<gene>
    <name evidence="9" type="ORF">E2C04_05100</name>
</gene>
<keyword evidence="3" id="KW-1003">Cell membrane</keyword>
<feature type="transmembrane region" description="Helical" evidence="8">
    <location>
        <begin position="167"/>
        <end position="187"/>
    </location>
</feature>
<feature type="transmembrane region" description="Helical" evidence="8">
    <location>
        <begin position="193"/>
        <end position="216"/>
    </location>
</feature>
<feature type="compositionally biased region" description="Low complexity" evidence="7">
    <location>
        <begin position="13"/>
        <end position="23"/>
    </location>
</feature>
<dbReference type="InterPro" id="IPR050171">
    <property type="entry name" value="MFS_Transporters"/>
</dbReference>
<evidence type="ECO:0000256" key="6">
    <source>
        <dbReference type="ARBA" id="ARBA00023136"/>
    </source>
</evidence>
<protein>
    <submittedName>
        <fullName evidence="9">MFS transporter</fullName>
    </submittedName>
</protein>
<keyword evidence="4 8" id="KW-0812">Transmembrane</keyword>
<keyword evidence="6 8" id="KW-0472">Membrane</keyword>
<evidence type="ECO:0000256" key="2">
    <source>
        <dbReference type="ARBA" id="ARBA00022448"/>
    </source>
</evidence>
<dbReference type="InterPro" id="IPR036259">
    <property type="entry name" value="MFS_trans_sf"/>
</dbReference>
<name>A0A4P7U9Y4_9ACTN</name>
<evidence type="ECO:0000256" key="1">
    <source>
        <dbReference type="ARBA" id="ARBA00004651"/>
    </source>
</evidence>
<feature type="region of interest" description="Disordered" evidence="7">
    <location>
        <begin position="1"/>
        <end position="33"/>
    </location>
</feature>
<evidence type="ECO:0000256" key="3">
    <source>
        <dbReference type="ARBA" id="ARBA00022475"/>
    </source>
</evidence>
<dbReference type="AlphaFoldDB" id="A0A4P7U9Y4"/>
<dbReference type="GO" id="GO:0005886">
    <property type="term" value="C:plasma membrane"/>
    <property type="evidence" value="ECO:0007669"/>
    <property type="project" value="UniProtKB-SubCell"/>
</dbReference>
<keyword evidence="2" id="KW-0813">Transport</keyword>
<feature type="transmembrane region" description="Helical" evidence="8">
    <location>
        <begin position="130"/>
        <end position="147"/>
    </location>
</feature>
<feature type="transmembrane region" description="Helical" evidence="8">
    <location>
        <begin position="269"/>
        <end position="291"/>
    </location>
</feature>
<dbReference type="Proteomes" id="UP000297025">
    <property type="component" value="Chromosome"/>
</dbReference>
<feature type="transmembrane region" description="Helical" evidence="8">
    <location>
        <begin position="312"/>
        <end position="338"/>
    </location>
</feature>
<evidence type="ECO:0000256" key="7">
    <source>
        <dbReference type="SAM" id="MobiDB-lite"/>
    </source>
</evidence>
<evidence type="ECO:0000256" key="4">
    <source>
        <dbReference type="ARBA" id="ARBA00022692"/>
    </source>
</evidence>